<accession>A0ACA9Y7G0</accession>
<organism evidence="1 2">
    <name type="scientific">[Candida] jaroonii</name>
    <dbReference type="NCBI Taxonomy" id="467808"/>
    <lineage>
        <taxon>Eukaryota</taxon>
        <taxon>Fungi</taxon>
        <taxon>Dikarya</taxon>
        <taxon>Ascomycota</taxon>
        <taxon>Saccharomycotina</taxon>
        <taxon>Pichiomycetes</taxon>
        <taxon>Debaryomycetaceae</taxon>
        <taxon>Yamadazyma</taxon>
    </lineage>
</organism>
<dbReference type="Proteomes" id="UP001152531">
    <property type="component" value="Unassembled WGS sequence"/>
</dbReference>
<sequence>MKRYSIAPPSSRRKSMNPGSVDDSNERLSQAMELEKLEQQITLVLQQIDTNLSKSNSFINDKIFPILRSYSNSCDNVWKNVNYWKYFFEQSANIELGTNESEIPDIKSITENNILLDTETDDLDNKTKQVKKPLFKGTLDESTPTWSTEPQAIRKLESENAQPKVDKSPQKEEVTFNKRKSLDKYQNFIVSPRKKHSSDFERRRRSSIIQDLLNSSPTLPEPPFLESEAYIHSDHRSDKESNLQSEDFEERLRRLNRSPGGLPLTPKLKSTRTSHIKTPIEIKNYDTKAPEVEVETKSDDEPVFPDLETIDIQKKTEEISKKRKLDEDNIFLDDNSRNNSVQSTLYHSMLEKSGEFKPDLGPKPDLAPEPDLSNQIFENIDKQSEQEVIKEDTHSSELGAELQERLNRIIGK</sequence>
<keyword evidence="2" id="KW-1185">Reference proteome</keyword>
<proteinExistence type="predicted"/>
<evidence type="ECO:0000313" key="1">
    <source>
        <dbReference type="EMBL" id="CAH6720644.1"/>
    </source>
</evidence>
<comment type="caution">
    <text evidence="1">The sequence shown here is derived from an EMBL/GenBank/DDBJ whole genome shotgun (WGS) entry which is preliminary data.</text>
</comment>
<reference evidence="1" key="1">
    <citation type="submission" date="2022-06" db="EMBL/GenBank/DDBJ databases">
        <authorList>
            <person name="Legras J.-L."/>
            <person name="Devillers H."/>
            <person name="Grondin C."/>
        </authorList>
    </citation>
    <scope>NUCLEOTIDE SEQUENCE</scope>
    <source>
        <strain evidence="1">CLIB 1444</strain>
    </source>
</reference>
<evidence type="ECO:0000313" key="2">
    <source>
        <dbReference type="Proteomes" id="UP001152531"/>
    </source>
</evidence>
<protein>
    <submittedName>
        <fullName evidence="1">Uncharacterized protein</fullName>
    </submittedName>
</protein>
<gene>
    <name evidence="1" type="ORF">CLIB1444_04S04720</name>
</gene>
<name>A0ACA9Y7G0_9ASCO</name>
<dbReference type="EMBL" id="CALSDN010000004">
    <property type="protein sequence ID" value="CAH6720644.1"/>
    <property type="molecule type" value="Genomic_DNA"/>
</dbReference>